<keyword evidence="3" id="KW-1185">Reference proteome</keyword>
<dbReference type="KEGG" id="pfg:AB870_20550"/>
<feature type="transmembrane region" description="Helical" evidence="1">
    <location>
        <begin position="237"/>
        <end position="255"/>
    </location>
</feature>
<feature type="transmembrane region" description="Helical" evidence="1">
    <location>
        <begin position="261"/>
        <end position="281"/>
    </location>
</feature>
<evidence type="ECO:0000256" key="1">
    <source>
        <dbReference type="SAM" id="Phobius"/>
    </source>
</evidence>
<dbReference type="Proteomes" id="UP000035651">
    <property type="component" value="Chromosome"/>
</dbReference>
<evidence type="ECO:0000313" key="3">
    <source>
        <dbReference type="Proteomes" id="UP000035651"/>
    </source>
</evidence>
<sequence>MRRYFINDAWPTRCSASGRRVFTEVLRMFGYVYAPAVAKWPVGQKRVQRDDAGMGVSITERRAEIVGRFASIANARSRLGMGSQDIGELEAAFEKSFRKATSGYWKGGLWDGFWRYRSSIGQHGAYSRVADQMDIRQADRLTPSARRFREILTHLNDVLIKEEEAIAYCARIRDRAANLENETFASTLDERAAYASVKAECFALIARTNRCLADARRAVAQASRQVWPDKKHYGKRFSLSGGLYLVAATVAALALAKVGLVIAAIGFAVTMLIRIVSLGSIRGFDRERGWKATESLLESTKQ</sequence>
<accession>A0A0H3WWG5</accession>
<evidence type="ECO:0000313" key="2">
    <source>
        <dbReference type="EMBL" id="AKM31985.1"/>
    </source>
</evidence>
<organism evidence="2 3">
    <name type="scientific">Pandoraea faecigallinarum</name>
    <dbReference type="NCBI Taxonomy" id="656179"/>
    <lineage>
        <taxon>Bacteria</taxon>
        <taxon>Pseudomonadati</taxon>
        <taxon>Pseudomonadota</taxon>
        <taxon>Betaproteobacteria</taxon>
        <taxon>Burkholderiales</taxon>
        <taxon>Burkholderiaceae</taxon>
        <taxon>Pandoraea</taxon>
    </lineage>
</organism>
<name>A0A0H3WWG5_9BURK</name>
<dbReference type="AlphaFoldDB" id="A0A0H3WWG5"/>
<keyword evidence="1" id="KW-0472">Membrane</keyword>
<dbReference type="EMBL" id="CP011807">
    <property type="protein sequence ID" value="AKM31985.1"/>
    <property type="molecule type" value="Genomic_DNA"/>
</dbReference>
<protein>
    <submittedName>
        <fullName evidence="2">Uncharacterized protein</fullName>
    </submittedName>
</protein>
<keyword evidence="1" id="KW-0812">Transmembrane</keyword>
<reference evidence="2" key="1">
    <citation type="submission" date="2016-06" db="EMBL/GenBank/DDBJ databases">
        <title>Complete Genome Sequence of Pandoraea faecigallinarum DSM-23572.</title>
        <authorList>
            <person name="Yong D."/>
            <person name="Ee R."/>
            <person name="Lim Y.-L."/>
            <person name="Yin W.-F."/>
            <person name="Chan K.-G."/>
        </authorList>
    </citation>
    <scope>NUCLEOTIDE SEQUENCE</scope>
    <source>
        <strain evidence="2">DSM 23572</strain>
    </source>
</reference>
<proteinExistence type="predicted"/>
<dbReference type="STRING" id="656179.AB870_20550"/>
<keyword evidence="1" id="KW-1133">Transmembrane helix</keyword>
<gene>
    <name evidence="2" type="ORF">AB870_20550</name>
</gene>
<dbReference type="PATRIC" id="fig|656179.3.peg.4386"/>